<dbReference type="PROSITE" id="PS50102">
    <property type="entry name" value="RRM"/>
    <property type="match status" value="1"/>
</dbReference>
<organism evidence="5 6">
    <name type="scientific">Mucilaginibacter pallidiroseus</name>
    <dbReference type="NCBI Taxonomy" id="2599295"/>
    <lineage>
        <taxon>Bacteria</taxon>
        <taxon>Pseudomonadati</taxon>
        <taxon>Bacteroidota</taxon>
        <taxon>Sphingobacteriia</taxon>
        <taxon>Sphingobacteriales</taxon>
        <taxon>Sphingobacteriaceae</taxon>
        <taxon>Mucilaginibacter</taxon>
    </lineage>
</organism>
<dbReference type="GO" id="GO:0003729">
    <property type="term" value="F:mRNA binding"/>
    <property type="evidence" value="ECO:0007669"/>
    <property type="project" value="TreeGrafter"/>
</dbReference>
<dbReference type="InterPro" id="IPR050502">
    <property type="entry name" value="Euk_RNA-bind_prot"/>
</dbReference>
<keyword evidence="6" id="KW-1185">Reference proteome</keyword>
<keyword evidence="1" id="KW-0694">RNA-binding</keyword>
<dbReference type="PANTHER" id="PTHR48025">
    <property type="entry name" value="OS02G0815200 PROTEIN"/>
    <property type="match status" value="1"/>
</dbReference>
<dbReference type="Gene3D" id="3.30.70.330">
    <property type="match status" value="1"/>
</dbReference>
<evidence type="ECO:0000313" key="6">
    <source>
        <dbReference type="Proteomes" id="UP000320042"/>
    </source>
</evidence>
<evidence type="ECO:0000256" key="1">
    <source>
        <dbReference type="ARBA" id="ARBA00022884"/>
    </source>
</evidence>
<evidence type="ECO:0000259" key="4">
    <source>
        <dbReference type="PROSITE" id="PS50102"/>
    </source>
</evidence>
<evidence type="ECO:0000256" key="2">
    <source>
        <dbReference type="SAM" id="MobiDB-lite"/>
    </source>
</evidence>
<dbReference type="PANTHER" id="PTHR48025:SF1">
    <property type="entry name" value="RRM DOMAIN-CONTAINING PROTEIN"/>
    <property type="match status" value="1"/>
</dbReference>
<accession>A0A563UJF3</accession>
<dbReference type="Proteomes" id="UP000320042">
    <property type="component" value="Unassembled WGS sequence"/>
</dbReference>
<keyword evidence="3" id="KW-0812">Transmembrane</keyword>
<keyword evidence="3" id="KW-1133">Transmembrane helix</keyword>
<proteinExistence type="predicted"/>
<dbReference type="OrthoDB" id="797376at2"/>
<dbReference type="InterPro" id="IPR035979">
    <property type="entry name" value="RBD_domain_sf"/>
</dbReference>
<dbReference type="SMART" id="SM00360">
    <property type="entry name" value="RRM"/>
    <property type="match status" value="1"/>
</dbReference>
<protein>
    <submittedName>
        <fullName evidence="5">RNA-binding protein</fullName>
    </submittedName>
</protein>
<keyword evidence="3" id="KW-0472">Membrane</keyword>
<dbReference type="InterPro" id="IPR012677">
    <property type="entry name" value="Nucleotide-bd_a/b_plait_sf"/>
</dbReference>
<feature type="transmembrane region" description="Helical" evidence="3">
    <location>
        <begin position="7"/>
        <end position="28"/>
    </location>
</feature>
<evidence type="ECO:0000256" key="3">
    <source>
        <dbReference type="SAM" id="Phobius"/>
    </source>
</evidence>
<sequence length="136" mass="15416">MQKSIFLYLYICSLLMELVKLFVGGFPLEIDELELAKLFAPHGDISTIKIVRDKKTRICKGYAFIEMNDRQGAEAAVEALDGTDMNGKQLTVKINEEPAAKPSYAPKAFAPQRQPVYQKVSRPGTEERKKRPRRTL</sequence>
<comment type="caution">
    <text evidence="5">The sequence shown here is derived from an EMBL/GenBank/DDBJ whole genome shotgun (WGS) entry which is preliminary data.</text>
</comment>
<feature type="domain" description="RRM" evidence="4">
    <location>
        <begin position="19"/>
        <end position="97"/>
    </location>
</feature>
<evidence type="ECO:0000313" key="5">
    <source>
        <dbReference type="EMBL" id="TWR31504.1"/>
    </source>
</evidence>
<dbReference type="AlphaFoldDB" id="A0A563UJF3"/>
<name>A0A563UJF3_9SPHI</name>
<dbReference type="SUPFAM" id="SSF54928">
    <property type="entry name" value="RNA-binding domain, RBD"/>
    <property type="match status" value="1"/>
</dbReference>
<dbReference type="EMBL" id="VOEJ01000001">
    <property type="protein sequence ID" value="TWR31504.1"/>
    <property type="molecule type" value="Genomic_DNA"/>
</dbReference>
<dbReference type="InterPro" id="IPR000504">
    <property type="entry name" value="RRM_dom"/>
</dbReference>
<feature type="region of interest" description="Disordered" evidence="2">
    <location>
        <begin position="101"/>
        <end position="136"/>
    </location>
</feature>
<reference evidence="5 6" key="1">
    <citation type="submission" date="2019-07" db="EMBL/GenBank/DDBJ databases">
        <authorList>
            <person name="Kim J."/>
        </authorList>
    </citation>
    <scope>NUCLEOTIDE SEQUENCE [LARGE SCALE GENOMIC DNA]</scope>
    <source>
        <strain evidence="6">dk17</strain>
    </source>
</reference>
<gene>
    <name evidence="5" type="ORF">FPZ43_03240</name>
</gene>
<dbReference type="Pfam" id="PF00076">
    <property type="entry name" value="RRM_1"/>
    <property type="match status" value="1"/>
</dbReference>